<keyword evidence="5 7" id="KW-0408">Iron</keyword>
<dbReference type="NCBIfam" id="TIGR00322">
    <property type="entry name" value="diphth2_R"/>
    <property type="match status" value="1"/>
</dbReference>
<proteinExistence type="inferred from homology"/>
<evidence type="ECO:0000256" key="2">
    <source>
        <dbReference type="ARBA" id="ARBA00005156"/>
    </source>
</evidence>
<evidence type="ECO:0000256" key="3">
    <source>
        <dbReference type="ARBA" id="ARBA00006179"/>
    </source>
</evidence>
<keyword evidence="4 7" id="KW-0479">Metal-binding</keyword>
<feature type="compositionally biased region" description="Acidic residues" evidence="8">
    <location>
        <begin position="441"/>
        <end position="458"/>
    </location>
</feature>
<dbReference type="InterPro" id="IPR010014">
    <property type="entry name" value="DHP2"/>
</dbReference>
<feature type="region of interest" description="Disordered" evidence="8">
    <location>
        <begin position="95"/>
        <end position="121"/>
    </location>
</feature>
<reference evidence="9" key="1">
    <citation type="journal article" date="2020" name="Stud. Mycol.">
        <title>101 Dothideomycetes genomes: a test case for predicting lifestyles and emergence of pathogens.</title>
        <authorList>
            <person name="Haridas S."/>
            <person name="Albert R."/>
            <person name="Binder M."/>
            <person name="Bloem J."/>
            <person name="Labutti K."/>
            <person name="Salamov A."/>
            <person name="Andreopoulos B."/>
            <person name="Baker S."/>
            <person name="Barry K."/>
            <person name="Bills G."/>
            <person name="Bluhm B."/>
            <person name="Cannon C."/>
            <person name="Castanera R."/>
            <person name="Culley D."/>
            <person name="Daum C."/>
            <person name="Ezra D."/>
            <person name="Gonzalez J."/>
            <person name="Henrissat B."/>
            <person name="Kuo A."/>
            <person name="Liang C."/>
            <person name="Lipzen A."/>
            <person name="Lutzoni F."/>
            <person name="Magnuson J."/>
            <person name="Mondo S."/>
            <person name="Nolan M."/>
            <person name="Ohm R."/>
            <person name="Pangilinan J."/>
            <person name="Park H.-J."/>
            <person name="Ramirez L."/>
            <person name="Alfaro M."/>
            <person name="Sun H."/>
            <person name="Tritt A."/>
            <person name="Yoshinaga Y."/>
            <person name="Zwiers L.-H."/>
            <person name="Turgeon B."/>
            <person name="Goodwin S."/>
            <person name="Spatafora J."/>
            <person name="Crous P."/>
            <person name="Grigoriev I."/>
        </authorList>
    </citation>
    <scope>NUCLEOTIDE SEQUENCE</scope>
    <source>
        <strain evidence="9">CBS 133067</strain>
    </source>
</reference>
<evidence type="ECO:0000256" key="1">
    <source>
        <dbReference type="ARBA" id="ARBA00001966"/>
    </source>
</evidence>
<comment type="function">
    <text evidence="7">Required for the first step of diphthamide biosynthesis, a post-translational modification of histidine which occurs in elongation factor 2. DPH1 and DPH2 transfer a 3-amino-3-carboxypropyl (ACP) group from S-adenosyl-L-methionine (SAM) to a histidine residue, the reaction is assisted by a reduction system comprising DPH3 and a NADH-dependent reductase. Facilitates the reduction of the catalytic iron-sulfur cluster found in the DPH1 subunit.</text>
</comment>
<dbReference type="InterPro" id="IPR042265">
    <property type="entry name" value="DPH1/DPH2_3"/>
</dbReference>
<dbReference type="Proteomes" id="UP000799772">
    <property type="component" value="Unassembled WGS sequence"/>
</dbReference>
<feature type="compositionally biased region" description="Basic and acidic residues" evidence="8">
    <location>
        <begin position="95"/>
        <end position="111"/>
    </location>
</feature>
<evidence type="ECO:0000256" key="8">
    <source>
        <dbReference type="SAM" id="MobiDB-lite"/>
    </source>
</evidence>
<dbReference type="SFLD" id="SFLDS00032">
    <property type="entry name" value="Radical_SAM_3-amino-3-carboxyp"/>
    <property type="match status" value="1"/>
</dbReference>
<dbReference type="Pfam" id="PF01866">
    <property type="entry name" value="Diphthamide_syn"/>
    <property type="match status" value="1"/>
</dbReference>
<comment type="cofactor">
    <cofactor evidence="1">
        <name>[4Fe-4S] cluster</name>
        <dbReference type="ChEBI" id="CHEBI:49883"/>
    </cofactor>
</comment>
<accession>A0A9P4M539</accession>
<dbReference type="InterPro" id="IPR016435">
    <property type="entry name" value="DPH1/DPH2"/>
</dbReference>
<dbReference type="PANTHER" id="PTHR10762:SF2">
    <property type="entry name" value="2-(3-AMINO-3-CARBOXYPROPYL)HISTIDINE SYNTHASE SUBUNIT 2"/>
    <property type="match status" value="1"/>
</dbReference>
<comment type="similarity">
    <text evidence="3 7">Belongs to the DPH1/DPH2 family. DPH2 subfamily.</text>
</comment>
<dbReference type="GO" id="GO:0051536">
    <property type="term" value="F:iron-sulfur cluster binding"/>
    <property type="evidence" value="ECO:0007669"/>
    <property type="project" value="UniProtKB-KW"/>
</dbReference>
<evidence type="ECO:0000313" key="9">
    <source>
        <dbReference type="EMBL" id="KAF2098366.1"/>
    </source>
</evidence>
<dbReference type="Gene3D" id="3.40.50.11860">
    <property type="entry name" value="Diphthamide synthesis DPH1/DPH2 domain 3"/>
    <property type="match status" value="1"/>
</dbReference>
<comment type="caution">
    <text evidence="9">The sequence shown here is derived from an EMBL/GenBank/DDBJ whole genome shotgun (WGS) entry which is preliminary data.</text>
</comment>
<dbReference type="NCBIfam" id="TIGR00272">
    <property type="entry name" value="DPH2"/>
    <property type="match status" value="1"/>
</dbReference>
<dbReference type="FunFam" id="3.40.50.11860:FF:000001">
    <property type="entry name" value="2-(3-amino-3-carboxypropyl)histidine synthase subunit 2"/>
    <property type="match status" value="1"/>
</dbReference>
<dbReference type="SFLD" id="SFLDG01121">
    <property type="entry name" value="Diphthamide_biosynthesis"/>
    <property type="match status" value="1"/>
</dbReference>
<comment type="subcellular location">
    <subcellularLocation>
        <location evidence="7">Cytoplasm</location>
    </subcellularLocation>
</comment>
<dbReference type="GO" id="GO:0005737">
    <property type="term" value="C:cytoplasm"/>
    <property type="evidence" value="ECO:0007669"/>
    <property type="project" value="UniProtKB-SubCell"/>
</dbReference>
<dbReference type="GO" id="GO:0046872">
    <property type="term" value="F:metal ion binding"/>
    <property type="evidence" value="ECO:0007669"/>
    <property type="project" value="UniProtKB-KW"/>
</dbReference>
<dbReference type="SFLD" id="SFLDF00408">
    <property type="entry name" value="Diphthamide_biosynthesis_famil"/>
    <property type="match status" value="1"/>
</dbReference>
<name>A0A9P4M539_9PEZI</name>
<dbReference type="PANTHER" id="PTHR10762">
    <property type="entry name" value="DIPHTHAMIDE BIOSYNTHESIS PROTEIN"/>
    <property type="match status" value="1"/>
</dbReference>
<dbReference type="EMBL" id="ML978127">
    <property type="protein sequence ID" value="KAF2098366.1"/>
    <property type="molecule type" value="Genomic_DNA"/>
</dbReference>
<feature type="region of interest" description="Disordered" evidence="8">
    <location>
        <begin position="433"/>
        <end position="466"/>
    </location>
</feature>
<evidence type="ECO:0000256" key="7">
    <source>
        <dbReference type="RuleBase" id="RU364133"/>
    </source>
</evidence>
<dbReference type="GO" id="GO:0090560">
    <property type="term" value="F:2-(3-amino-3-carboxypropyl)histidine synthase activity"/>
    <property type="evidence" value="ECO:0007669"/>
    <property type="project" value="InterPro"/>
</dbReference>
<comment type="pathway">
    <text evidence="2 7">Protein modification; peptidyl-diphthamide biosynthesis.</text>
</comment>
<gene>
    <name evidence="9" type="ORF">NA57DRAFT_57524</name>
</gene>
<dbReference type="Gene3D" id="3.40.50.11840">
    <property type="entry name" value="Diphthamide synthesis DPH1/DPH2 domain 1"/>
    <property type="match status" value="1"/>
</dbReference>
<sequence>MAVPPQTAAPVLSTPDTHIFEDPTAPIDISSLPKLSDEQVHVTYEIERTVREIQQGRWKRIALQFPDEMLVDAPRVYEGLVRGLKRRRTEVATKEADSKDEVGDTSARLEKVSVSNEADSKEDTQAKGQKIFILADTSYGSCCVDEVAAEHVDADVVVHYGRSCLSPTARLSVIYVFTTRPLGLENIVRTFKDTYPDLEQKIILMTDIPYSSHIAELTQLLQKEGYSNIFETEIIHDPSSPLPNRTVPTEVQEDITRLREYQIFHVSHPPTALLLTLSSRAGVIHIYPTSSGDSTNISKALLASSTATLRRRYALLTSLSTVSIFGILINTLSVKNYLHVVEHVKEMIANAGKKSYTFVVGKVNAAKIANFSEIGGWVVIGCWESSLLESKEFYKPIITPFELSLALKGDSERVWTGEWTSDFQAVLATKDELRDRRGENGEDGEGDDAEYDSEEESAPPEFDLRTGRYVSHSRPMRVAPKKLSGSVPSASSQSLIKRANGDVIQIGGVASPGAEFLREKRTWQGLGSDFEIAYQEDGHAEESARIEEGRRGVARGYAVGDSDARR</sequence>
<keyword evidence="6 7" id="KW-0411">Iron-sulfur</keyword>
<dbReference type="OrthoDB" id="449241at2759"/>
<evidence type="ECO:0000313" key="10">
    <source>
        <dbReference type="Proteomes" id="UP000799772"/>
    </source>
</evidence>
<keyword evidence="7" id="KW-0963">Cytoplasm</keyword>
<organism evidence="9 10">
    <name type="scientific">Rhizodiscina lignyota</name>
    <dbReference type="NCBI Taxonomy" id="1504668"/>
    <lineage>
        <taxon>Eukaryota</taxon>
        <taxon>Fungi</taxon>
        <taxon>Dikarya</taxon>
        <taxon>Ascomycota</taxon>
        <taxon>Pezizomycotina</taxon>
        <taxon>Dothideomycetes</taxon>
        <taxon>Pleosporomycetidae</taxon>
        <taxon>Aulographales</taxon>
        <taxon>Rhizodiscinaceae</taxon>
        <taxon>Rhizodiscina</taxon>
    </lineage>
</organism>
<evidence type="ECO:0000256" key="5">
    <source>
        <dbReference type="ARBA" id="ARBA00023004"/>
    </source>
</evidence>
<keyword evidence="10" id="KW-1185">Reference proteome</keyword>
<evidence type="ECO:0000256" key="4">
    <source>
        <dbReference type="ARBA" id="ARBA00022723"/>
    </source>
</evidence>
<protein>
    <recommendedName>
        <fullName evidence="7">2-(3-amino-3-carboxypropyl)histidine synthase subunit 2</fullName>
    </recommendedName>
</protein>
<evidence type="ECO:0000256" key="6">
    <source>
        <dbReference type="ARBA" id="ARBA00023014"/>
    </source>
</evidence>
<dbReference type="GO" id="GO:0017183">
    <property type="term" value="P:protein histidyl modification to diphthamide"/>
    <property type="evidence" value="ECO:0007669"/>
    <property type="project" value="InterPro"/>
</dbReference>
<dbReference type="AlphaFoldDB" id="A0A9P4M539"/>
<dbReference type="InterPro" id="IPR042263">
    <property type="entry name" value="DPH1/DPH2_1"/>
</dbReference>